<dbReference type="GO" id="GO:0016887">
    <property type="term" value="F:ATP hydrolysis activity"/>
    <property type="evidence" value="ECO:0007669"/>
    <property type="project" value="RHEA"/>
</dbReference>
<organism evidence="16 17">
    <name type="scientific">Candidatus Filomicrobium marinum</name>
    <dbReference type="NCBI Taxonomy" id="1608628"/>
    <lineage>
        <taxon>Bacteria</taxon>
        <taxon>Pseudomonadati</taxon>
        <taxon>Pseudomonadota</taxon>
        <taxon>Alphaproteobacteria</taxon>
        <taxon>Hyphomicrobiales</taxon>
        <taxon>Hyphomicrobiaceae</taxon>
        <taxon>Filomicrobium</taxon>
    </lineage>
</organism>
<evidence type="ECO:0000256" key="3">
    <source>
        <dbReference type="ARBA" id="ARBA00022515"/>
    </source>
</evidence>
<dbReference type="InterPro" id="IPR036185">
    <property type="entry name" value="DNA_heli_DnaB-like_N_sf"/>
</dbReference>
<gene>
    <name evidence="16" type="ORF">YBN1229_v1_0672</name>
</gene>
<dbReference type="AlphaFoldDB" id="A0A0D6JB70"/>
<evidence type="ECO:0000259" key="15">
    <source>
        <dbReference type="PROSITE" id="PS51199"/>
    </source>
</evidence>
<evidence type="ECO:0000256" key="1">
    <source>
        <dbReference type="ARBA" id="ARBA00008428"/>
    </source>
</evidence>
<dbReference type="RefSeq" id="WP_046476571.1">
    <property type="nucleotide sequence ID" value="NZ_LN829118.1"/>
</dbReference>
<dbReference type="InterPro" id="IPR016136">
    <property type="entry name" value="DNA_helicase_N/primase_C"/>
</dbReference>
<dbReference type="GO" id="GO:0005524">
    <property type="term" value="F:ATP binding"/>
    <property type="evidence" value="ECO:0007669"/>
    <property type="project" value="UniProtKB-UniRule"/>
</dbReference>
<dbReference type="EMBL" id="LN829119">
    <property type="protein sequence ID" value="CPR16145.1"/>
    <property type="molecule type" value="Genomic_DNA"/>
</dbReference>
<keyword evidence="3 14" id="KW-0639">Primosome</keyword>
<reference evidence="17" key="1">
    <citation type="submission" date="2015-02" db="EMBL/GenBank/DDBJ databases">
        <authorList>
            <person name="Chooi Y.-H."/>
        </authorList>
    </citation>
    <scope>NUCLEOTIDE SEQUENCE [LARGE SCALE GENOMIC DNA]</scope>
    <source>
        <strain evidence="17">strain Y</strain>
    </source>
</reference>
<feature type="domain" description="SF4 helicase" evidence="15">
    <location>
        <begin position="195"/>
        <end position="491"/>
    </location>
</feature>
<dbReference type="PANTHER" id="PTHR30153:SF2">
    <property type="entry name" value="REPLICATIVE DNA HELICASE"/>
    <property type="match status" value="1"/>
</dbReference>
<dbReference type="KEGG" id="fil:BN1229_v1_0667"/>
<protein>
    <recommendedName>
        <fullName evidence="13 14">Replicative DNA helicase</fullName>
        <ecNumber evidence="13 14">5.6.2.3</ecNumber>
    </recommendedName>
</protein>
<evidence type="ECO:0000256" key="2">
    <source>
        <dbReference type="ARBA" id="ARBA00011643"/>
    </source>
</evidence>
<keyword evidence="5 14" id="KW-0547">Nucleotide-binding</keyword>
<keyword evidence="17" id="KW-1185">Reference proteome</keyword>
<dbReference type="InterPro" id="IPR007694">
    <property type="entry name" value="DNA_helicase_DnaB-like_C"/>
</dbReference>
<dbReference type="EC" id="5.6.2.3" evidence="13 14"/>
<evidence type="ECO:0000256" key="8">
    <source>
        <dbReference type="ARBA" id="ARBA00022840"/>
    </source>
</evidence>
<comment type="similarity">
    <text evidence="1 14">Belongs to the helicase family. DnaB subfamily.</text>
</comment>
<dbReference type="Proteomes" id="UP000033187">
    <property type="component" value="Chromosome 1"/>
</dbReference>
<proteinExistence type="inferred from homology"/>
<dbReference type="SUPFAM" id="SSF48024">
    <property type="entry name" value="N-terminal domain of DnaB helicase"/>
    <property type="match status" value="1"/>
</dbReference>
<dbReference type="PANTHER" id="PTHR30153">
    <property type="entry name" value="REPLICATIVE DNA HELICASE DNAB"/>
    <property type="match status" value="1"/>
</dbReference>
<comment type="function">
    <text evidence="11 14">The main replicative DNA helicase, it participates in initiation and elongation during chromosome replication. Travels ahead of the DNA replisome, separating dsDNA into templates for DNA synthesis. A processive ATP-dependent 5'-3' DNA helicase it has DNA-dependent ATPase activity.</text>
</comment>
<dbReference type="InterPro" id="IPR007693">
    <property type="entry name" value="DNA_helicase_DnaB-like_N"/>
</dbReference>
<keyword evidence="4 14" id="KW-0235">DNA replication</keyword>
<evidence type="ECO:0000256" key="11">
    <source>
        <dbReference type="ARBA" id="ARBA00044932"/>
    </source>
</evidence>
<evidence type="ECO:0000313" key="16">
    <source>
        <dbReference type="EMBL" id="CPR16145.1"/>
    </source>
</evidence>
<dbReference type="Pfam" id="PF00772">
    <property type="entry name" value="DnaB"/>
    <property type="match status" value="1"/>
</dbReference>
<evidence type="ECO:0000256" key="12">
    <source>
        <dbReference type="ARBA" id="ARBA00048954"/>
    </source>
</evidence>
<comment type="catalytic activity">
    <reaction evidence="12 14">
        <text>ATP + H2O = ADP + phosphate + H(+)</text>
        <dbReference type="Rhea" id="RHEA:13065"/>
        <dbReference type="ChEBI" id="CHEBI:15377"/>
        <dbReference type="ChEBI" id="CHEBI:15378"/>
        <dbReference type="ChEBI" id="CHEBI:30616"/>
        <dbReference type="ChEBI" id="CHEBI:43474"/>
        <dbReference type="ChEBI" id="CHEBI:456216"/>
        <dbReference type="EC" id="5.6.2.3"/>
    </reaction>
</comment>
<evidence type="ECO:0000256" key="10">
    <source>
        <dbReference type="ARBA" id="ARBA00023235"/>
    </source>
</evidence>
<evidence type="ECO:0000256" key="5">
    <source>
        <dbReference type="ARBA" id="ARBA00022741"/>
    </source>
</evidence>
<keyword evidence="6 14" id="KW-0378">Hydrolase</keyword>
<evidence type="ECO:0000256" key="13">
    <source>
        <dbReference type="NCBIfam" id="TIGR00665"/>
    </source>
</evidence>
<dbReference type="InterPro" id="IPR007692">
    <property type="entry name" value="DNA_helicase_DnaB"/>
</dbReference>
<evidence type="ECO:0000256" key="14">
    <source>
        <dbReference type="RuleBase" id="RU362085"/>
    </source>
</evidence>
<dbReference type="GO" id="GO:0003677">
    <property type="term" value="F:DNA binding"/>
    <property type="evidence" value="ECO:0007669"/>
    <property type="project" value="UniProtKB-UniRule"/>
</dbReference>
<dbReference type="NCBIfam" id="TIGR00665">
    <property type="entry name" value="DnaB"/>
    <property type="match status" value="1"/>
</dbReference>
<comment type="subunit">
    <text evidence="2">Homohexamer.</text>
</comment>
<sequence>MGEGVARFVPLRGNAPFKAAGIPHSVQAEQALLGAIMVNNRLYDDLYGRLEADHFYVPLHGAVFGAVEAIINGRGGEANPITIRERLRGTSFDADEKLFPHLTSMFENAAFAGDARSLADVILTAFKQRQLMGLAENLHAKARDAARPEDVDGVVESAGSELFRLSEAGGYKTGARGMRENLIEVIKQAEAAKASGAGITGIASGFADLDRLLSGFQRSDLIILGARPSMGKTSLLLNIAHWVAGKQLRNEAHGAPVAVFSLEMSAEQLTQRMLAAEAGVASQRISSGQFSDADFDDMVGSADKLQSLPLYIDDTPGLSITSLRARARQLKRKHGIGLIIVDYLQLLTAPIRGDYNRVQEISLISQGLKHVARELDVPVIAASQLSRQVDSRDNKRPQLSDLRESGSIEQDADVVCFLFREDYYLSRVVGAGDDTGSEMDCRKLAEAQDRLDAVRGVTELLVSKNRKGPIGTIKLLFDGGTTTFRDYASRGSR</sequence>
<keyword evidence="8 14" id="KW-0067">ATP-binding</keyword>
<dbReference type="GO" id="GO:1990077">
    <property type="term" value="C:primosome complex"/>
    <property type="evidence" value="ECO:0007669"/>
    <property type="project" value="UniProtKB-UniRule"/>
</dbReference>
<name>A0A0D6JB70_9HYPH</name>
<evidence type="ECO:0000256" key="6">
    <source>
        <dbReference type="ARBA" id="ARBA00022801"/>
    </source>
</evidence>
<dbReference type="InterPro" id="IPR003593">
    <property type="entry name" value="AAA+_ATPase"/>
</dbReference>
<dbReference type="GO" id="GO:0043139">
    <property type="term" value="F:5'-3' DNA helicase activity"/>
    <property type="evidence" value="ECO:0007669"/>
    <property type="project" value="UniProtKB-EC"/>
</dbReference>
<dbReference type="CDD" id="cd00984">
    <property type="entry name" value="DnaB_C"/>
    <property type="match status" value="1"/>
</dbReference>
<accession>A0A0D6JB70</accession>
<dbReference type="KEGG" id="fiy:BN1229_v1_0672"/>
<evidence type="ECO:0000256" key="9">
    <source>
        <dbReference type="ARBA" id="ARBA00023125"/>
    </source>
</evidence>
<dbReference type="InterPro" id="IPR027417">
    <property type="entry name" value="P-loop_NTPase"/>
</dbReference>
<dbReference type="SUPFAM" id="SSF52540">
    <property type="entry name" value="P-loop containing nucleoside triphosphate hydrolases"/>
    <property type="match status" value="1"/>
</dbReference>
<dbReference type="SMART" id="SM00382">
    <property type="entry name" value="AAA"/>
    <property type="match status" value="1"/>
</dbReference>
<evidence type="ECO:0000256" key="7">
    <source>
        <dbReference type="ARBA" id="ARBA00022806"/>
    </source>
</evidence>
<dbReference type="GO" id="GO:0005829">
    <property type="term" value="C:cytosol"/>
    <property type="evidence" value="ECO:0007669"/>
    <property type="project" value="TreeGrafter"/>
</dbReference>
<keyword evidence="10" id="KW-0413">Isomerase</keyword>
<keyword evidence="7 14" id="KW-0347">Helicase</keyword>
<dbReference type="Gene3D" id="3.40.50.300">
    <property type="entry name" value="P-loop containing nucleotide triphosphate hydrolases"/>
    <property type="match status" value="1"/>
</dbReference>
<evidence type="ECO:0000256" key="4">
    <source>
        <dbReference type="ARBA" id="ARBA00022705"/>
    </source>
</evidence>
<dbReference type="PROSITE" id="PS51199">
    <property type="entry name" value="SF4_HELICASE"/>
    <property type="match status" value="1"/>
</dbReference>
<dbReference type="OrthoDB" id="9773982at2"/>
<evidence type="ECO:0000313" key="17">
    <source>
        <dbReference type="Proteomes" id="UP000033187"/>
    </source>
</evidence>
<dbReference type="Pfam" id="PF03796">
    <property type="entry name" value="DnaB_C"/>
    <property type="match status" value="1"/>
</dbReference>
<dbReference type="GO" id="GO:0006269">
    <property type="term" value="P:DNA replication, synthesis of primer"/>
    <property type="evidence" value="ECO:0007669"/>
    <property type="project" value="UniProtKB-UniRule"/>
</dbReference>
<keyword evidence="9 14" id="KW-0238">DNA-binding</keyword>
<dbReference type="Gene3D" id="1.10.860.10">
    <property type="entry name" value="DNAb Helicase, Chain A"/>
    <property type="match status" value="1"/>
</dbReference>